<evidence type="ECO:0000256" key="7">
    <source>
        <dbReference type="ARBA" id="ARBA00023125"/>
    </source>
</evidence>
<feature type="domain" description="FtsK" evidence="12">
    <location>
        <begin position="425"/>
        <end position="631"/>
    </location>
</feature>
<dbReference type="InterPro" id="IPR036390">
    <property type="entry name" value="WH_DNA-bd_sf"/>
</dbReference>
<feature type="transmembrane region" description="Helical" evidence="11">
    <location>
        <begin position="161"/>
        <end position="181"/>
    </location>
</feature>
<dbReference type="InterPro" id="IPR036388">
    <property type="entry name" value="WH-like_DNA-bd_sf"/>
</dbReference>
<dbReference type="InterPro" id="IPR041027">
    <property type="entry name" value="FtsK_alpha"/>
</dbReference>
<evidence type="ECO:0000259" key="12">
    <source>
        <dbReference type="PROSITE" id="PS50901"/>
    </source>
</evidence>
<keyword evidence="11" id="KW-0472">Membrane</keyword>
<dbReference type="EMBL" id="JBHTOK010000010">
    <property type="protein sequence ID" value="MFD1440249.1"/>
    <property type="molecule type" value="Genomic_DNA"/>
</dbReference>
<dbReference type="PANTHER" id="PTHR22683:SF41">
    <property type="entry name" value="DNA TRANSLOCASE FTSK"/>
    <property type="match status" value="1"/>
</dbReference>
<keyword evidence="6 9" id="KW-0067">ATP-binding</keyword>
<gene>
    <name evidence="13" type="ORF">ACFQ5K_02420</name>
</gene>
<comment type="similarity">
    <text evidence="2">Belongs to the FtsK/SpoIIIE/SftA family.</text>
</comment>
<evidence type="ECO:0000256" key="11">
    <source>
        <dbReference type="SAM" id="Phobius"/>
    </source>
</evidence>
<evidence type="ECO:0000313" key="14">
    <source>
        <dbReference type="Proteomes" id="UP001597212"/>
    </source>
</evidence>
<dbReference type="Pfam" id="PF09397">
    <property type="entry name" value="FtsK_gamma"/>
    <property type="match status" value="1"/>
</dbReference>
<dbReference type="Proteomes" id="UP001597212">
    <property type="component" value="Unassembled WGS sequence"/>
</dbReference>
<dbReference type="Pfam" id="PF17854">
    <property type="entry name" value="FtsK_alpha"/>
    <property type="match status" value="1"/>
</dbReference>
<evidence type="ECO:0000256" key="5">
    <source>
        <dbReference type="ARBA" id="ARBA00022829"/>
    </source>
</evidence>
<dbReference type="Gene3D" id="3.30.980.40">
    <property type="match status" value="1"/>
</dbReference>
<evidence type="ECO:0000256" key="4">
    <source>
        <dbReference type="ARBA" id="ARBA00022741"/>
    </source>
</evidence>
<sequence length="773" mass="82559">MAQRRTTSKRKPTTKRKPRTRKVDHTLNWVGCGLFVVAALAFFRLGIIGTFLANCFRLVIGDAYLLGAAIVAVYGSWLIVSGKALRPTARLSWGGGLIGLGALGVLSGSAMAAQSVHTHFFLATWRLLQGDFALQATTSRVGGGLLGAGLLNLFAPLLAEIGAMILFWLIIVIGVAALAGVKPAQVFAAGHWFAAKLGEAIAGLRNQFDQSHQERAAKREAPKPAETPADQPAVRSTVAPSVAETEHAAGKDLPKPVAQRQEEIKINVPHSEAAQTELLAEDKQAASDAEQPLDTSTGASGDYVMPPMSLLTPIPATDQSAETAKIRKNSVKLSETLRSFGVDVTVKQATLGPSITQYEIQPATGVKVSKITNLSDDLALALAAKDIRIEAPIPGKSLIGIEVPNQQVATVGFREVLEKTPAHPGKPLVIPLGKDVDGRVKTFDLTKMPHLLIAGATGSGKSVMINVIITSILMTTKPDQVRLMLIDPKKVELSVYDGVPHLLTPVVTEAKKAPSALNKVVKEMENRYERFAAAGVRNIGEYNQKAKTADDPDLPPLPLIVVIVDELSDLMMVAGTEVETALVRLGQMARAAGIHVIIATQRPSVDVITGLIKANFPSRIAFAVSSGVDSRTILDMNGAEKLLGRGDMLFAPIDAAKPLRIQGAYISSEDVEAVVQSITDQVAPEYVEDMTPSDEPEAAAAGDSEDELYDEAKAFVIQQQTASTSLLQRRFRIGYNRAARLIDDLEANHVVGPSEGSKPRKVFIQPDQPKGES</sequence>
<dbReference type="SUPFAM" id="SSF46785">
    <property type="entry name" value="Winged helix' DNA-binding domain"/>
    <property type="match status" value="1"/>
</dbReference>
<keyword evidence="4 9" id="KW-0547">Nucleotide-binding</keyword>
<dbReference type="SUPFAM" id="SSF52540">
    <property type="entry name" value="P-loop containing nucleoside triphosphate hydrolases"/>
    <property type="match status" value="1"/>
</dbReference>
<protein>
    <recommendedName>
        <fullName evidence="3">DNA translocase FtsK</fullName>
    </recommendedName>
</protein>
<name>A0ABW4CTZ8_9LACO</name>
<feature type="region of interest" description="Disordered" evidence="10">
    <location>
        <begin position="750"/>
        <end position="773"/>
    </location>
</feature>
<dbReference type="PROSITE" id="PS50901">
    <property type="entry name" value="FTSK"/>
    <property type="match status" value="1"/>
</dbReference>
<feature type="transmembrane region" description="Helical" evidence="11">
    <location>
        <begin position="58"/>
        <end position="79"/>
    </location>
</feature>
<dbReference type="SMART" id="SM00382">
    <property type="entry name" value="AAA"/>
    <property type="match status" value="1"/>
</dbReference>
<evidence type="ECO:0000256" key="10">
    <source>
        <dbReference type="SAM" id="MobiDB-lite"/>
    </source>
</evidence>
<evidence type="ECO:0000256" key="2">
    <source>
        <dbReference type="ARBA" id="ARBA00006474"/>
    </source>
</evidence>
<dbReference type="Gene3D" id="1.10.10.10">
    <property type="entry name" value="Winged helix-like DNA-binding domain superfamily/Winged helix DNA-binding domain"/>
    <property type="match status" value="1"/>
</dbReference>
<dbReference type="InterPro" id="IPR002543">
    <property type="entry name" value="FtsK_dom"/>
</dbReference>
<dbReference type="InterPro" id="IPR050206">
    <property type="entry name" value="FtsK/SpoIIIE/SftA"/>
</dbReference>
<dbReference type="InterPro" id="IPR003593">
    <property type="entry name" value="AAA+_ATPase"/>
</dbReference>
<comment type="caution">
    <text evidence="13">The sequence shown here is derived from an EMBL/GenBank/DDBJ whole genome shotgun (WGS) entry which is preliminary data.</text>
</comment>
<evidence type="ECO:0000256" key="9">
    <source>
        <dbReference type="PROSITE-ProRule" id="PRU00289"/>
    </source>
</evidence>
<keyword evidence="7" id="KW-0238">DNA-binding</keyword>
<comment type="subcellular location">
    <subcellularLocation>
        <location evidence="1">Membrane</location>
        <topology evidence="1">Multi-pass membrane protein</topology>
    </subcellularLocation>
</comment>
<evidence type="ECO:0000256" key="8">
    <source>
        <dbReference type="ARBA" id="ARBA00025923"/>
    </source>
</evidence>
<accession>A0ABW4CTZ8</accession>
<reference evidence="14" key="1">
    <citation type="journal article" date="2019" name="Int. J. Syst. Evol. Microbiol.">
        <title>The Global Catalogue of Microorganisms (GCM) 10K type strain sequencing project: providing services to taxonomists for standard genome sequencing and annotation.</title>
        <authorList>
            <consortium name="The Broad Institute Genomics Platform"/>
            <consortium name="The Broad Institute Genome Sequencing Center for Infectious Disease"/>
            <person name="Wu L."/>
            <person name="Ma J."/>
        </authorList>
    </citation>
    <scope>NUCLEOTIDE SEQUENCE [LARGE SCALE GENOMIC DNA]</scope>
    <source>
        <strain evidence="14">CCM 8912</strain>
    </source>
</reference>
<evidence type="ECO:0000313" key="13">
    <source>
        <dbReference type="EMBL" id="MFD1440249.1"/>
    </source>
</evidence>
<comment type="subunit">
    <text evidence="8">Homohexamer. Forms a ring that surrounds DNA.</text>
</comment>
<feature type="transmembrane region" description="Helical" evidence="11">
    <location>
        <begin position="26"/>
        <end position="52"/>
    </location>
</feature>
<dbReference type="Pfam" id="PF01580">
    <property type="entry name" value="FtsK_SpoIIIE"/>
    <property type="match status" value="1"/>
</dbReference>
<evidence type="ECO:0000256" key="1">
    <source>
        <dbReference type="ARBA" id="ARBA00004141"/>
    </source>
</evidence>
<feature type="compositionally biased region" description="Basic and acidic residues" evidence="10">
    <location>
        <begin position="211"/>
        <end position="223"/>
    </location>
</feature>
<dbReference type="CDD" id="cd01127">
    <property type="entry name" value="TrwB_TraG_TraD_VirD4"/>
    <property type="match status" value="1"/>
</dbReference>
<evidence type="ECO:0000256" key="6">
    <source>
        <dbReference type="ARBA" id="ARBA00022840"/>
    </source>
</evidence>
<dbReference type="InterPro" id="IPR018541">
    <property type="entry name" value="Ftsk_gamma"/>
</dbReference>
<dbReference type="InterPro" id="IPR027417">
    <property type="entry name" value="P-loop_NTPase"/>
</dbReference>
<feature type="region of interest" description="Disordered" evidence="10">
    <location>
        <begin position="209"/>
        <end position="257"/>
    </location>
</feature>
<evidence type="ECO:0000256" key="3">
    <source>
        <dbReference type="ARBA" id="ARBA00020887"/>
    </source>
</evidence>
<dbReference type="SMART" id="SM00843">
    <property type="entry name" value="Ftsk_gamma"/>
    <property type="match status" value="1"/>
</dbReference>
<keyword evidence="11" id="KW-1133">Transmembrane helix</keyword>
<dbReference type="RefSeq" id="WP_125755041.1">
    <property type="nucleotide sequence ID" value="NZ_JBHTOK010000010.1"/>
</dbReference>
<keyword evidence="5" id="KW-0159">Chromosome partition</keyword>
<proteinExistence type="inferred from homology"/>
<dbReference type="Gene3D" id="3.40.50.300">
    <property type="entry name" value="P-loop containing nucleotide triphosphate hydrolases"/>
    <property type="match status" value="1"/>
</dbReference>
<feature type="compositionally biased region" description="Basic and acidic residues" evidence="10">
    <location>
        <begin position="244"/>
        <end position="257"/>
    </location>
</feature>
<feature type="transmembrane region" description="Helical" evidence="11">
    <location>
        <begin position="132"/>
        <end position="154"/>
    </location>
</feature>
<dbReference type="PANTHER" id="PTHR22683">
    <property type="entry name" value="SPORULATION PROTEIN RELATED"/>
    <property type="match status" value="1"/>
</dbReference>
<feature type="region of interest" description="Disordered" evidence="10">
    <location>
        <begin position="1"/>
        <end position="20"/>
    </location>
</feature>
<organism evidence="13 14">
    <name type="scientific">Lacticaseibacillus hegangensis</name>
    <dbReference type="NCBI Taxonomy" id="2486010"/>
    <lineage>
        <taxon>Bacteria</taxon>
        <taxon>Bacillati</taxon>
        <taxon>Bacillota</taxon>
        <taxon>Bacilli</taxon>
        <taxon>Lactobacillales</taxon>
        <taxon>Lactobacillaceae</taxon>
        <taxon>Lacticaseibacillus</taxon>
    </lineage>
</organism>
<feature type="region of interest" description="Disordered" evidence="10">
    <location>
        <begin position="281"/>
        <end position="313"/>
    </location>
</feature>
<feature type="transmembrane region" description="Helical" evidence="11">
    <location>
        <begin position="91"/>
        <end position="112"/>
    </location>
</feature>
<keyword evidence="14" id="KW-1185">Reference proteome</keyword>
<feature type="binding site" evidence="9">
    <location>
        <begin position="455"/>
        <end position="462"/>
    </location>
    <ligand>
        <name>ATP</name>
        <dbReference type="ChEBI" id="CHEBI:30616"/>
    </ligand>
</feature>
<keyword evidence="11" id="KW-0812">Transmembrane</keyword>